<name>A0ACC1R3B0_9HYPO</name>
<evidence type="ECO:0000313" key="1">
    <source>
        <dbReference type="EMBL" id="KAJ3497029.1"/>
    </source>
</evidence>
<gene>
    <name evidence="1" type="ORF">NLG97_g2212</name>
</gene>
<accession>A0ACC1R3B0</accession>
<protein>
    <submittedName>
        <fullName evidence="1">Uncharacterized protein</fullName>
    </submittedName>
</protein>
<keyword evidence="2" id="KW-1185">Reference proteome</keyword>
<organism evidence="1 2">
    <name type="scientific">Lecanicillium saksenae</name>
    <dbReference type="NCBI Taxonomy" id="468837"/>
    <lineage>
        <taxon>Eukaryota</taxon>
        <taxon>Fungi</taxon>
        <taxon>Dikarya</taxon>
        <taxon>Ascomycota</taxon>
        <taxon>Pezizomycotina</taxon>
        <taxon>Sordariomycetes</taxon>
        <taxon>Hypocreomycetidae</taxon>
        <taxon>Hypocreales</taxon>
        <taxon>Cordycipitaceae</taxon>
        <taxon>Lecanicillium</taxon>
    </lineage>
</organism>
<proteinExistence type="predicted"/>
<sequence>MVYALSDKLGIPNITDKQYLDAFEEGAVTALVPFFLNVANPDKFAPMLSEVQKRNITIVPGIGKAPDAIGDMDAPEYLAMAKAVKKNTDYVRIENMQGFYDMYGKAGMQNFMDYCKGLGYKHIMMNPWPKAENGSLVIFDCPQCNSAFNSVVAKRKPDGSLKPDPDNWHVSIKAIDQVRAIVPNIPVLINYESPGPQKILSDMEQSKKGSSLDAFKTTVGDITGRYKSYDLHWSPPLTQSYDSIDLETWDWIANELKTINPSAK</sequence>
<dbReference type="EMBL" id="JANAKD010000143">
    <property type="protein sequence ID" value="KAJ3497029.1"/>
    <property type="molecule type" value="Genomic_DNA"/>
</dbReference>
<dbReference type="Proteomes" id="UP001148737">
    <property type="component" value="Unassembled WGS sequence"/>
</dbReference>
<evidence type="ECO:0000313" key="2">
    <source>
        <dbReference type="Proteomes" id="UP001148737"/>
    </source>
</evidence>
<reference evidence="1" key="1">
    <citation type="submission" date="2022-07" db="EMBL/GenBank/DDBJ databases">
        <title>Genome Sequence of Lecanicillium saksenae.</title>
        <authorList>
            <person name="Buettner E."/>
        </authorList>
    </citation>
    <scope>NUCLEOTIDE SEQUENCE</scope>
    <source>
        <strain evidence="1">VT-O1</strain>
    </source>
</reference>
<comment type="caution">
    <text evidence="1">The sequence shown here is derived from an EMBL/GenBank/DDBJ whole genome shotgun (WGS) entry which is preliminary data.</text>
</comment>